<evidence type="ECO:0000313" key="2">
    <source>
        <dbReference type="Proteomes" id="UP001292094"/>
    </source>
</evidence>
<evidence type="ECO:0000313" key="1">
    <source>
        <dbReference type="EMBL" id="KAK4308170.1"/>
    </source>
</evidence>
<keyword evidence="2" id="KW-1185">Reference proteome</keyword>
<accession>A0AAE1PJ34</accession>
<comment type="caution">
    <text evidence="1">The sequence shown here is derived from an EMBL/GenBank/DDBJ whole genome shotgun (WGS) entry which is preliminary data.</text>
</comment>
<sequence>MERWRVERWRGGSGEMGMKREVRMERWRGGEWRGGNEKRGENGKVERWRDGEVESAKAVSNATRPDEGDLYNAFNLYLWPHPVDNTSINLSSMLTLHRAW</sequence>
<organism evidence="1 2">
    <name type="scientific">Petrolisthes manimaculis</name>
    <dbReference type="NCBI Taxonomy" id="1843537"/>
    <lineage>
        <taxon>Eukaryota</taxon>
        <taxon>Metazoa</taxon>
        <taxon>Ecdysozoa</taxon>
        <taxon>Arthropoda</taxon>
        <taxon>Crustacea</taxon>
        <taxon>Multicrustacea</taxon>
        <taxon>Malacostraca</taxon>
        <taxon>Eumalacostraca</taxon>
        <taxon>Eucarida</taxon>
        <taxon>Decapoda</taxon>
        <taxon>Pleocyemata</taxon>
        <taxon>Anomura</taxon>
        <taxon>Galatheoidea</taxon>
        <taxon>Porcellanidae</taxon>
        <taxon>Petrolisthes</taxon>
    </lineage>
</organism>
<protein>
    <submittedName>
        <fullName evidence="1">Uncharacterized protein</fullName>
    </submittedName>
</protein>
<reference evidence="1" key="1">
    <citation type="submission" date="2023-11" db="EMBL/GenBank/DDBJ databases">
        <title>Genome assemblies of two species of porcelain crab, Petrolisthes cinctipes and Petrolisthes manimaculis (Anomura: Porcellanidae).</title>
        <authorList>
            <person name="Angst P."/>
        </authorList>
    </citation>
    <scope>NUCLEOTIDE SEQUENCE</scope>
    <source>
        <strain evidence="1">PB745_02</strain>
        <tissue evidence="1">Gill</tissue>
    </source>
</reference>
<gene>
    <name evidence="1" type="ORF">Pmani_020119</name>
</gene>
<name>A0AAE1PJ34_9EUCA</name>
<dbReference type="Proteomes" id="UP001292094">
    <property type="component" value="Unassembled WGS sequence"/>
</dbReference>
<dbReference type="AlphaFoldDB" id="A0AAE1PJ34"/>
<dbReference type="EMBL" id="JAWZYT010001922">
    <property type="protein sequence ID" value="KAK4308170.1"/>
    <property type="molecule type" value="Genomic_DNA"/>
</dbReference>
<proteinExistence type="predicted"/>